<organism evidence="1">
    <name type="scientific">Rickettsia oklahomensis</name>
    <dbReference type="NCBI Taxonomy" id="3141789"/>
    <lineage>
        <taxon>Bacteria</taxon>
        <taxon>Pseudomonadati</taxon>
        <taxon>Pseudomonadota</taxon>
        <taxon>Alphaproteobacteria</taxon>
        <taxon>Rickettsiales</taxon>
        <taxon>Rickettsiaceae</taxon>
        <taxon>Rickettsieae</taxon>
        <taxon>Rickettsia</taxon>
        <taxon>belli group</taxon>
    </lineage>
</organism>
<sequence>MNIYGYRIKLKQAYQIYENYGLNNFDKEDLEDAIFFVQMIS</sequence>
<name>A0AAU7BZ73_9RICK</name>
<reference evidence="1" key="1">
    <citation type="submission" date="2024-05" db="EMBL/GenBank/DDBJ databases">
        <title>Characterization of a novel Rickettsia species. (Rickettsia oklahomia sp. nov.) from Amblyomma americanum ticks.</title>
        <authorList>
            <person name="Korla P.K."/>
            <person name="Karounos M."/>
            <person name="Wilson J.M."/>
            <person name="Little S.E."/>
            <person name="Qurollo B.A."/>
        </authorList>
    </citation>
    <scope>NUCLEOTIDE SEQUENCE</scope>
    <source>
        <strain evidence="1">Oklahoma-10</strain>
    </source>
</reference>
<protein>
    <submittedName>
        <fullName evidence="1">Uncharacterized protein</fullName>
    </submittedName>
</protein>
<dbReference type="KEGG" id="rof:AAGW17_05010"/>
<proteinExistence type="predicted"/>
<evidence type="ECO:0000313" key="1">
    <source>
        <dbReference type="EMBL" id="XBG66278.1"/>
    </source>
</evidence>
<dbReference type="RefSeq" id="WP_347938895.1">
    <property type="nucleotide sequence ID" value="NZ_CP157197.1"/>
</dbReference>
<dbReference type="EMBL" id="CP157197">
    <property type="protein sequence ID" value="XBG66278.1"/>
    <property type="molecule type" value="Genomic_DNA"/>
</dbReference>
<accession>A0AAU7BZ73</accession>
<dbReference type="AlphaFoldDB" id="A0AAU7BZ73"/>
<gene>
    <name evidence="1" type="ORF">AAGW17_05010</name>
</gene>